<dbReference type="InterPro" id="IPR036249">
    <property type="entry name" value="Thioredoxin-like_sf"/>
</dbReference>
<comment type="caution">
    <text evidence="3">The sequence shown here is derived from an EMBL/GenBank/DDBJ whole genome shotgun (WGS) entry which is preliminary data.</text>
</comment>
<keyword evidence="1" id="KW-0732">Signal</keyword>
<evidence type="ECO:0000313" key="4">
    <source>
        <dbReference type="Proteomes" id="UP001157440"/>
    </source>
</evidence>
<dbReference type="PANTHER" id="PTHR45663">
    <property type="entry name" value="GEO12009P1"/>
    <property type="match status" value="1"/>
</dbReference>
<organism evidence="3 4">
    <name type="scientific">Methylobacterium tardum</name>
    <dbReference type="NCBI Taxonomy" id="374432"/>
    <lineage>
        <taxon>Bacteria</taxon>
        <taxon>Pseudomonadati</taxon>
        <taxon>Pseudomonadota</taxon>
        <taxon>Alphaproteobacteria</taxon>
        <taxon>Hyphomicrobiales</taxon>
        <taxon>Methylobacteriaceae</taxon>
        <taxon>Methylobacterium</taxon>
    </lineage>
</organism>
<dbReference type="AlphaFoldDB" id="A0AA37WV47"/>
<dbReference type="Gene3D" id="3.40.30.10">
    <property type="entry name" value="Glutaredoxin"/>
    <property type="match status" value="1"/>
</dbReference>
<gene>
    <name evidence="3" type="ORF">GCM10007890_50020</name>
</gene>
<proteinExistence type="predicted"/>
<keyword evidence="4" id="KW-1185">Reference proteome</keyword>
<feature type="domain" description="Thioredoxin" evidence="2">
    <location>
        <begin position="9"/>
        <end position="130"/>
    </location>
</feature>
<reference evidence="4" key="1">
    <citation type="journal article" date="2019" name="Int. J. Syst. Evol. Microbiol.">
        <title>The Global Catalogue of Microorganisms (GCM) 10K type strain sequencing project: providing services to taxonomists for standard genome sequencing and annotation.</title>
        <authorList>
            <consortium name="The Broad Institute Genomics Platform"/>
            <consortium name="The Broad Institute Genome Sequencing Center for Infectious Disease"/>
            <person name="Wu L."/>
            <person name="Ma J."/>
        </authorList>
    </citation>
    <scope>NUCLEOTIDE SEQUENCE [LARGE SCALE GENOMIC DNA]</scope>
    <source>
        <strain evidence="4">NBRC 103632</strain>
    </source>
</reference>
<dbReference type="Proteomes" id="UP001157440">
    <property type="component" value="Unassembled WGS sequence"/>
</dbReference>
<dbReference type="InterPro" id="IPR013766">
    <property type="entry name" value="Thioredoxin_domain"/>
</dbReference>
<dbReference type="InterPro" id="IPR006311">
    <property type="entry name" value="TAT_signal"/>
</dbReference>
<evidence type="ECO:0000256" key="1">
    <source>
        <dbReference type="SAM" id="SignalP"/>
    </source>
</evidence>
<dbReference type="EMBL" id="BSPL01000023">
    <property type="protein sequence ID" value="GLS72987.1"/>
    <property type="molecule type" value="Genomic_DNA"/>
</dbReference>
<dbReference type="RefSeq" id="WP_238195084.1">
    <property type="nucleotide sequence ID" value="NZ_BPQZ01000003.1"/>
</dbReference>
<evidence type="ECO:0000259" key="2">
    <source>
        <dbReference type="PROSITE" id="PS51352"/>
    </source>
</evidence>
<dbReference type="GO" id="GO:0045454">
    <property type="term" value="P:cell redox homeostasis"/>
    <property type="evidence" value="ECO:0007669"/>
    <property type="project" value="TreeGrafter"/>
</dbReference>
<feature type="chain" id="PRO_5041437965" description="Thioredoxin domain-containing protein" evidence="1">
    <location>
        <begin position="23"/>
        <end position="130"/>
    </location>
</feature>
<dbReference type="GO" id="GO:0005829">
    <property type="term" value="C:cytosol"/>
    <property type="evidence" value="ECO:0007669"/>
    <property type="project" value="TreeGrafter"/>
</dbReference>
<feature type="signal peptide" evidence="1">
    <location>
        <begin position="1"/>
        <end position="22"/>
    </location>
</feature>
<dbReference type="Pfam" id="PF00085">
    <property type="entry name" value="Thioredoxin"/>
    <property type="match status" value="1"/>
</dbReference>
<dbReference type="PROSITE" id="PS51318">
    <property type="entry name" value="TAT"/>
    <property type="match status" value="1"/>
</dbReference>
<dbReference type="PROSITE" id="PS51352">
    <property type="entry name" value="THIOREDOXIN_2"/>
    <property type="match status" value="1"/>
</dbReference>
<dbReference type="GO" id="GO:0015035">
    <property type="term" value="F:protein-disulfide reductase activity"/>
    <property type="evidence" value="ECO:0007669"/>
    <property type="project" value="TreeGrafter"/>
</dbReference>
<dbReference type="PANTHER" id="PTHR45663:SF11">
    <property type="entry name" value="GEO12009P1"/>
    <property type="match status" value="1"/>
</dbReference>
<name>A0AA37WV47_9HYPH</name>
<dbReference type="SUPFAM" id="SSF52833">
    <property type="entry name" value="Thioredoxin-like"/>
    <property type="match status" value="1"/>
</dbReference>
<dbReference type="CDD" id="cd02947">
    <property type="entry name" value="TRX_family"/>
    <property type="match status" value="1"/>
</dbReference>
<sequence>MQSRRAVLTLAGLIVAASLAPAAAGETRPFSDPAFEAAQKSGRPILVEVSAPWCPICKTQKPILAKLASEPRFKDLQIFDIDFDSQKDLLKRLNVRMQSTLIAYKGATEVGRSVGETQPEWIEGLLEKAL</sequence>
<protein>
    <recommendedName>
        <fullName evidence="2">Thioredoxin domain-containing protein</fullName>
    </recommendedName>
</protein>
<evidence type="ECO:0000313" key="3">
    <source>
        <dbReference type="EMBL" id="GLS72987.1"/>
    </source>
</evidence>
<accession>A0AA37WV47</accession>